<evidence type="ECO:0000313" key="2">
    <source>
        <dbReference type="Proteomes" id="UP000293142"/>
    </source>
</evidence>
<gene>
    <name evidence="1" type="ORF">EYB31_38420</name>
</gene>
<dbReference type="RefSeq" id="WP_131018912.1">
    <property type="nucleotide sequence ID" value="NZ_SIRE01000048.1"/>
</dbReference>
<organism evidence="1 2">
    <name type="scientific">Paenibacillus thalictri</name>
    <dbReference type="NCBI Taxonomy" id="2527873"/>
    <lineage>
        <taxon>Bacteria</taxon>
        <taxon>Bacillati</taxon>
        <taxon>Bacillota</taxon>
        <taxon>Bacilli</taxon>
        <taxon>Bacillales</taxon>
        <taxon>Paenibacillaceae</taxon>
        <taxon>Paenibacillus</taxon>
    </lineage>
</organism>
<protein>
    <recommendedName>
        <fullName evidence="3">ACT domain-containing protein</fullName>
    </recommendedName>
</protein>
<keyword evidence="2" id="KW-1185">Reference proteome</keyword>
<name>A0A4Q9DCI6_9BACL</name>
<dbReference type="Proteomes" id="UP000293142">
    <property type="component" value="Unassembled WGS sequence"/>
</dbReference>
<accession>A0A4Q9DCI6</accession>
<evidence type="ECO:0000313" key="1">
    <source>
        <dbReference type="EMBL" id="TBL68270.1"/>
    </source>
</evidence>
<reference evidence="1 2" key="1">
    <citation type="submission" date="2019-02" db="EMBL/GenBank/DDBJ databases">
        <title>Paenibacillus sp. nov., isolated from surface-sterilized tissue of Thalictrum simplex L.</title>
        <authorList>
            <person name="Tuo L."/>
        </authorList>
    </citation>
    <scope>NUCLEOTIDE SEQUENCE [LARGE SCALE GENOMIC DNA]</scope>
    <source>
        <strain evidence="1 2">N2SHLJ1</strain>
    </source>
</reference>
<dbReference type="AlphaFoldDB" id="A0A4Q9DCI6"/>
<evidence type="ECO:0008006" key="3">
    <source>
        <dbReference type="Google" id="ProtNLM"/>
    </source>
</evidence>
<dbReference type="EMBL" id="SIRE01000048">
    <property type="protein sequence ID" value="TBL68270.1"/>
    <property type="molecule type" value="Genomic_DNA"/>
</dbReference>
<sequence>MHLVPTDAIYLRALARLILVVLSGAAGLEWRGIGNGGSHASAQLSFWGFQRDLRLIVKLKMIEQPDGMETISSIFSSNGITIGSVKMRPFYEPAEAGFPGKVVVSLFIESEEELQFKELMAAAEQVAWMDNVFSIELIFP</sequence>
<comment type="caution">
    <text evidence="1">The sequence shown here is derived from an EMBL/GenBank/DDBJ whole genome shotgun (WGS) entry which is preliminary data.</text>
</comment>
<proteinExistence type="predicted"/>